<dbReference type="InterPro" id="IPR048126">
    <property type="entry name" value="Toxin_VasX"/>
</dbReference>
<name>A0A6C8Y0A9_SALDZ</name>
<reference evidence="1" key="1">
    <citation type="submission" date="2018-08" db="EMBL/GenBank/DDBJ databases">
        <authorList>
            <consortium name="GenomeTrakr network: Whole genome sequencing for foodborne pathogen traceback"/>
        </authorList>
    </citation>
    <scope>NUCLEOTIDE SEQUENCE [LARGE SCALE GENOMIC DNA]</scope>
    <source>
        <strain evidence="1">FMA0132</strain>
    </source>
</reference>
<comment type="caution">
    <text evidence="1">The sequence shown here is derived from an EMBL/GenBank/DDBJ whole genome shotgun (WGS) entry which is preliminary data.</text>
</comment>
<dbReference type="Proteomes" id="UP000885362">
    <property type="component" value="Unassembled WGS sequence"/>
</dbReference>
<dbReference type="EMBL" id="RSHK01000024">
    <property type="protein sequence ID" value="MIE71827.1"/>
    <property type="molecule type" value="Genomic_DNA"/>
</dbReference>
<evidence type="ECO:0000313" key="1">
    <source>
        <dbReference type="EMBL" id="MIE71827.1"/>
    </source>
</evidence>
<sequence length="361" mass="41105">MISVNENTQTLPVMPPPYQNGVFWFAWSEVEWTDAVRAKYESAERPEEIMQRFDMNAWLNSGKAENVAPISVLTETVAEYSRGADNCGVRHWSPSYWKRAKALDGTNLFQAAEALSPGKGGMIMLSDPVAVVQELSTLVNYRLKTRFAEDPEFSRGIALSATLSGLKQAMTEQFRRDLIAEDKITELWPKTVGNRVIVGVPIPSENAEQEAEESKEWHTRTFDERFEARAKQRWDDYEKYIDRDKEKAFLAKLDAAVDTYNENVIIPMTGTYLAWLQSDKLSAYFEYNFDIKNIGSGAFYLQSVTDCLEGMQDQKSVSEWLHSQLVAEAFSGKNYILQALVFNNDEIAKQIQEKSQQSFCS</sequence>
<dbReference type="AlphaFoldDB" id="A0A6C8Y0A9"/>
<accession>A0A6C8Y0A9</accession>
<protein>
    <submittedName>
        <fullName evidence="1">Uncharacterized protein</fullName>
    </submittedName>
</protein>
<proteinExistence type="predicted"/>
<gene>
    <name evidence="1" type="ORF">EL06_21000</name>
</gene>
<dbReference type="NCBIfam" id="NF041559">
    <property type="entry name" value="BTH_I2691_fam"/>
    <property type="match status" value="1"/>
</dbReference>
<organism evidence="1">
    <name type="scientific">Salmonella diarizonae</name>
    <dbReference type="NCBI Taxonomy" id="59204"/>
    <lineage>
        <taxon>Bacteria</taxon>
        <taxon>Pseudomonadati</taxon>
        <taxon>Pseudomonadota</taxon>
        <taxon>Gammaproteobacteria</taxon>
        <taxon>Enterobacterales</taxon>
        <taxon>Enterobacteriaceae</taxon>
        <taxon>Salmonella</taxon>
    </lineage>
</organism>